<dbReference type="EMBL" id="JBBBZM010000168">
    <property type="protein sequence ID" value="KAL0632448.1"/>
    <property type="molecule type" value="Genomic_DNA"/>
</dbReference>
<keyword evidence="1" id="KW-0732">Signal</keyword>
<dbReference type="Proteomes" id="UP001447188">
    <property type="component" value="Unassembled WGS sequence"/>
</dbReference>
<sequence>MFLRNILLPLALSFTLALATTTTPDPGEPLPTVDLGYGIYRASYYNETWDAYVFSNIRFAAPPIGNLRFSPPQPPIVDRSKVHTGDEGFGCPSALSGSAILPPLYDSPQSEDCLFLDVIVPRQVLNGNHGQVPVAFWLFGGGYTMGSKNSFGDPITFLKHSPSPVVWVAINYRLGHFGFLGGPTLTLSSGAVANAGLHDQRFGLQWVQDNIHLFGGNKDEVTMMGVSAGAGSALHQVTAYGGRDKPAMFKRVMPLGPGFYVHGGHESKQEEYAEFEAAVGCTGKGLDCIRAASTETLIKANKDIITALKAPRIGPGPSVDGNFVPDVPAYLVAQGRFHKNITVLVLDDSDEGTIFVDPHSTLTAPQAVDDLFPHLSPTVRSELLSFYPPPDTTTPYTTELARFAQILSDMAFDYNRHALSMALPTRTYNGVTAGLHGTGATNVFVDVPGGYEKGVVEDMRRLVMNFVVSGDPNEVGGGVAVGVKWPLFGEGVGVAIGEGMKVVDVSGRKEAWEWWVKGLVLS</sequence>
<name>A0ABR3G9A3_9PEZI</name>
<dbReference type="PANTHER" id="PTHR11559">
    <property type="entry name" value="CARBOXYLESTERASE"/>
    <property type="match status" value="1"/>
</dbReference>
<comment type="caution">
    <text evidence="3">The sequence shown here is derived from an EMBL/GenBank/DDBJ whole genome shotgun (WGS) entry which is preliminary data.</text>
</comment>
<reference evidence="3 4" key="1">
    <citation type="submission" date="2024-02" db="EMBL/GenBank/DDBJ databases">
        <title>Discinaceae phylogenomics.</title>
        <authorList>
            <person name="Dirks A.C."/>
            <person name="James T.Y."/>
        </authorList>
    </citation>
    <scope>NUCLEOTIDE SEQUENCE [LARGE SCALE GENOMIC DNA]</scope>
    <source>
        <strain evidence="3 4">ACD0624</strain>
    </source>
</reference>
<evidence type="ECO:0000313" key="3">
    <source>
        <dbReference type="EMBL" id="KAL0632448.1"/>
    </source>
</evidence>
<dbReference type="SUPFAM" id="SSF53474">
    <property type="entry name" value="alpha/beta-Hydrolases"/>
    <property type="match status" value="1"/>
</dbReference>
<accession>A0ABR3G9A3</accession>
<dbReference type="InterPro" id="IPR029058">
    <property type="entry name" value="AB_hydrolase_fold"/>
</dbReference>
<evidence type="ECO:0000313" key="4">
    <source>
        <dbReference type="Proteomes" id="UP001447188"/>
    </source>
</evidence>
<feature type="domain" description="Carboxylesterase type B" evidence="2">
    <location>
        <begin position="43"/>
        <end position="415"/>
    </location>
</feature>
<keyword evidence="4" id="KW-1185">Reference proteome</keyword>
<organism evidence="3 4">
    <name type="scientific">Discina gigas</name>
    <dbReference type="NCBI Taxonomy" id="1032678"/>
    <lineage>
        <taxon>Eukaryota</taxon>
        <taxon>Fungi</taxon>
        <taxon>Dikarya</taxon>
        <taxon>Ascomycota</taxon>
        <taxon>Pezizomycotina</taxon>
        <taxon>Pezizomycetes</taxon>
        <taxon>Pezizales</taxon>
        <taxon>Discinaceae</taxon>
        <taxon>Discina</taxon>
    </lineage>
</organism>
<dbReference type="PROSITE" id="PS00941">
    <property type="entry name" value="CARBOXYLESTERASE_B_2"/>
    <property type="match status" value="1"/>
</dbReference>
<evidence type="ECO:0000256" key="1">
    <source>
        <dbReference type="SAM" id="SignalP"/>
    </source>
</evidence>
<protein>
    <recommendedName>
        <fullName evidence="2">Carboxylesterase type B domain-containing protein</fullName>
    </recommendedName>
</protein>
<gene>
    <name evidence="3" type="ORF">Q9L58_008667</name>
</gene>
<dbReference type="Pfam" id="PF00135">
    <property type="entry name" value="COesterase"/>
    <property type="match status" value="1"/>
</dbReference>
<dbReference type="Gene3D" id="3.40.50.1820">
    <property type="entry name" value="alpha/beta hydrolase"/>
    <property type="match status" value="1"/>
</dbReference>
<feature type="chain" id="PRO_5045241316" description="Carboxylesterase type B domain-containing protein" evidence="1">
    <location>
        <begin position="20"/>
        <end position="522"/>
    </location>
</feature>
<proteinExistence type="predicted"/>
<feature type="signal peptide" evidence="1">
    <location>
        <begin position="1"/>
        <end position="19"/>
    </location>
</feature>
<dbReference type="InterPro" id="IPR050309">
    <property type="entry name" value="Type-B_Carboxylest/Lipase"/>
</dbReference>
<dbReference type="InterPro" id="IPR002018">
    <property type="entry name" value="CarbesteraseB"/>
</dbReference>
<dbReference type="InterPro" id="IPR019819">
    <property type="entry name" value="Carboxylesterase_B_CS"/>
</dbReference>
<evidence type="ECO:0000259" key="2">
    <source>
        <dbReference type="Pfam" id="PF00135"/>
    </source>
</evidence>